<dbReference type="EMBL" id="MT025716">
    <property type="protein sequence ID" value="QIA97940.1"/>
    <property type="molecule type" value="Genomic_DNA"/>
</dbReference>
<sequence>MGLFEIMVFSNGVLLLEVILVLLIDGCRLLFRGGRGVFVFRGFRVLVFLAFLGVCISSLWCSNLLVLVFFEKRCA</sequence>
<keyword evidence="1" id="KW-0472">Membrane</keyword>
<reference evidence="2" key="1">
    <citation type="submission" date="2020-02" db="EMBL/GenBank/DDBJ databases">
        <title>The eccDNA Replicon: A heritable, self-replicating, extra-nuclear vehicle that enables gene amplification and rapid adaptive evolution in Amaranthus palmeri.</title>
        <authorList>
            <person name="Saski C.A."/>
            <person name="Molin W.T."/>
        </authorList>
    </citation>
    <scope>NUCLEOTIDE SEQUENCE</scope>
</reference>
<evidence type="ECO:0008006" key="3">
    <source>
        <dbReference type="Google" id="ProtNLM"/>
    </source>
</evidence>
<feature type="transmembrane region" description="Helical" evidence="1">
    <location>
        <begin position="45"/>
        <end position="70"/>
    </location>
</feature>
<organism evidence="2">
    <name type="scientific">Amaranthus palmeri</name>
    <name type="common">Palmer's pigweed</name>
    <dbReference type="NCBI Taxonomy" id="107608"/>
    <lineage>
        <taxon>Eukaryota</taxon>
        <taxon>Viridiplantae</taxon>
        <taxon>Streptophyta</taxon>
        <taxon>Embryophyta</taxon>
        <taxon>Tracheophyta</taxon>
        <taxon>Spermatophyta</taxon>
        <taxon>Magnoliopsida</taxon>
        <taxon>eudicotyledons</taxon>
        <taxon>Gunneridae</taxon>
        <taxon>Pentapetalae</taxon>
        <taxon>Caryophyllales</taxon>
        <taxon>Amaranthaceae</taxon>
        <taxon>Amaranthus</taxon>
    </lineage>
</organism>
<evidence type="ECO:0000256" key="1">
    <source>
        <dbReference type="SAM" id="Phobius"/>
    </source>
</evidence>
<name>A0A6C0T519_AMAPA</name>
<keyword evidence="1" id="KW-1133">Transmembrane helix</keyword>
<evidence type="ECO:0000313" key="2">
    <source>
        <dbReference type="EMBL" id="QIA97940.1"/>
    </source>
</evidence>
<gene>
    <name evidence="2" type="ORF">AP_R.00g000390-v1.0.a3</name>
</gene>
<accession>A0A6C0T519</accession>
<feature type="transmembrane region" description="Helical" evidence="1">
    <location>
        <begin position="6"/>
        <end position="24"/>
    </location>
</feature>
<dbReference type="AlphaFoldDB" id="A0A6C0T519"/>
<keyword evidence="1" id="KW-0812">Transmembrane</keyword>
<protein>
    <recommendedName>
        <fullName evidence="3">Transmembrane protein</fullName>
    </recommendedName>
</protein>
<proteinExistence type="predicted"/>